<sequence>MRTVILLSVVVLTLYCVADIEAERKTVIFRGPQSYVGYKGGQNNQRIPSTHRRVDISKVQLYGARKNDPTYRQGLEELSGLM</sequence>
<evidence type="ECO:0000256" key="1">
    <source>
        <dbReference type="SAM" id="SignalP"/>
    </source>
</evidence>
<dbReference type="AlphaFoldDB" id="A0AA85AJJ4"/>
<dbReference type="WBParaSite" id="SMRG1_88200.1">
    <property type="protein sequence ID" value="SMRG1_88200.1"/>
    <property type="gene ID" value="SMRG1_88200"/>
</dbReference>
<proteinExistence type="predicted"/>
<evidence type="ECO:0000313" key="2">
    <source>
        <dbReference type="Proteomes" id="UP000050790"/>
    </source>
</evidence>
<keyword evidence="1" id="KW-0732">Signal</keyword>
<reference evidence="3" key="1">
    <citation type="submission" date="2023-11" db="UniProtKB">
        <authorList>
            <consortium name="WormBaseParasite"/>
        </authorList>
    </citation>
    <scope>IDENTIFICATION</scope>
</reference>
<feature type="signal peptide" evidence="1">
    <location>
        <begin position="1"/>
        <end position="22"/>
    </location>
</feature>
<organism evidence="2 3">
    <name type="scientific">Schistosoma margrebowiei</name>
    <dbReference type="NCBI Taxonomy" id="48269"/>
    <lineage>
        <taxon>Eukaryota</taxon>
        <taxon>Metazoa</taxon>
        <taxon>Spiralia</taxon>
        <taxon>Lophotrochozoa</taxon>
        <taxon>Platyhelminthes</taxon>
        <taxon>Trematoda</taxon>
        <taxon>Digenea</taxon>
        <taxon>Strigeidida</taxon>
        <taxon>Schistosomatoidea</taxon>
        <taxon>Schistosomatidae</taxon>
        <taxon>Schistosoma</taxon>
    </lineage>
</organism>
<name>A0AA85AJJ4_9TREM</name>
<feature type="chain" id="PRO_5041702171" evidence="1">
    <location>
        <begin position="23"/>
        <end position="82"/>
    </location>
</feature>
<accession>A0AA85AJJ4</accession>
<dbReference type="Proteomes" id="UP000050790">
    <property type="component" value="Unassembled WGS sequence"/>
</dbReference>
<evidence type="ECO:0000313" key="3">
    <source>
        <dbReference type="WBParaSite" id="SMRG1_88200.1"/>
    </source>
</evidence>
<protein>
    <submittedName>
        <fullName evidence="3">Uncharacterized protein</fullName>
    </submittedName>
</protein>